<dbReference type="GO" id="GO:0005743">
    <property type="term" value="C:mitochondrial inner membrane"/>
    <property type="evidence" value="ECO:0007669"/>
    <property type="project" value="TreeGrafter"/>
</dbReference>
<dbReference type="PROSITE" id="PS01023">
    <property type="entry name" value="PTR2_2"/>
    <property type="match status" value="1"/>
</dbReference>
<keyword evidence="14 17" id="KW-0408">Iron</keyword>
<feature type="transmembrane region" description="Helical" evidence="20">
    <location>
        <begin position="919"/>
        <end position="939"/>
    </location>
</feature>
<dbReference type="EMBL" id="CADEAL010002001">
    <property type="protein sequence ID" value="CAB1437232.1"/>
    <property type="molecule type" value="Genomic_DNA"/>
</dbReference>
<evidence type="ECO:0000256" key="15">
    <source>
        <dbReference type="ARBA" id="ARBA00023033"/>
    </source>
</evidence>
<keyword evidence="5 18" id="KW-0813">Transport</keyword>
<feature type="transmembrane region" description="Helical" evidence="20">
    <location>
        <begin position="1242"/>
        <end position="1265"/>
    </location>
</feature>
<sequence length="1327" mass="149367">MLRRTLTSVGLRLNRQQGTGMRAPTAGLGPDSHRRYVSSSAAPSSSSSNSSVVGAPNKLKAMDELHGPNLLTNLYWLFVKGYFQTTQQMQIEHRKIYGPLWKSEIGPLTVVNVAQADLIEQVLRQEGKHPIRTDMPHWRLYREMGSQAYGPLTEMGANWQRIRSILNPRMLIPKHVSSYTNTINEVVTDFIDRLAWVREKDGQGVMVNNLTEELYNFAFEGICSVLFETRMGCLNEVLPEETKKFITSVGEMFQLSQVVILFPRSVWPYLPAWKRFVAVWDHLFKVAGELVQKKMEEIQEKVKLNQQLEGAYLTHLLFSDKMTIPEILGSMTELLLAGVDTTSNTISWALYHLAKLPEIQEQLYQEVIGVCPGDKMTSSEDIAQMPYLKAIIRETLRMYPVVPGNARVIAEEDVVVGDYVFPKNTLFHLCHYAVSYDESVFSDPHTFRPQRWLRGEVEKVKHHPFGSVPFGFGVRACLGRRVAELEMYLLLSRLIKRYEVRPDPTGQTVKPITRTLLCPAKPINLQFLDRRLRSVIGEFNNDSIVQPELWLLLLQLHNHQTNGPPAPHTSGAGRSGTDLDVTQDLPGAAAVKIHNHFSKESTMAKKLCGTNYPTSICFIVVNEFCERFSFYGMKAVLTLYFLTYFHWDKDLSTAVYHAFSGLCYFTPILGALIADSWLGKFKTIIYLSIVYVIGHVIKSVGAIPTVGNSDVHIALSIVGLILIAFGTGGIKPCVAAFGGDQFDEEHISERQKFFSIFYMSINAGSLLSTVITPMLRGDVQCFGGDCYALAFGVPAILMVVALVVFIAGSGMYKRNPPQGNILLEVCNCIGFAIKSRWRSSKDVPKRKHWLDWAEEKYSKRLIQEIKMVLRVLVLYIPLPMFWALFDQQGSRWTLQATRMNMAVGDSFIIKPDQMQMMNALLILLFVPIFDLIIYPLIGLCRIRLTPLRKMAAGMVFAALAFGAATLVEVNVVKTVVDPAPSGKCLVQTLNLARGDVMVDFPGSDLFKEPIPYLQDPPQYETLPLGSSNKELTIQVTLNGEASPCDQTFEQQKAYTLIIYSQTTGIQCKLVNDSINKNENGNPSLRFLNTQPTEMNLTVGDVTFHVLPGYSITPSKAVERGIYPYVSCSPQSENCSEFNLGVLDFGASYTFILTEDSGKLAANRVEDVRPNNVNIAWQIPQYVLITAGEVMFSITGLEFSYSQAPANMKSVLQAGWLLTVAFGNMIVLIVAEGAGLEQWKEFLLFACLLLGVCIIFSFMSYFYTYVDPDQVEKLYMDNSRKEEDDDDKMKKNSNDIHLNNTREEHKIISHITKVKLLRFRQAALMRRF</sequence>
<keyword evidence="8 17" id="KW-0479">Metal-binding</keyword>
<dbReference type="PANTHER" id="PTHR24279">
    <property type="entry name" value="CYTOCHROME P450"/>
    <property type="match status" value="1"/>
</dbReference>
<feature type="transmembrane region" description="Helical" evidence="20">
    <location>
        <begin position="653"/>
        <end position="673"/>
    </location>
</feature>
<evidence type="ECO:0000256" key="12">
    <source>
        <dbReference type="ARBA" id="ARBA00022989"/>
    </source>
</evidence>
<protein>
    <recommendedName>
        <fullName evidence="23">Solute carrier family 15 member 2</fullName>
    </recommendedName>
</protein>
<evidence type="ECO:0000313" key="22">
    <source>
        <dbReference type="Proteomes" id="UP001153269"/>
    </source>
</evidence>
<evidence type="ECO:0000256" key="9">
    <source>
        <dbReference type="ARBA" id="ARBA00022847"/>
    </source>
</evidence>
<name>A0A9N7UVT5_PLEPL</name>
<evidence type="ECO:0000256" key="20">
    <source>
        <dbReference type="SAM" id="Phobius"/>
    </source>
</evidence>
<reference evidence="21" key="1">
    <citation type="submission" date="2020-03" db="EMBL/GenBank/DDBJ databases">
        <authorList>
            <person name="Weist P."/>
        </authorList>
    </citation>
    <scope>NUCLEOTIDE SEQUENCE</scope>
</reference>
<feature type="transmembrane region" description="Helical" evidence="20">
    <location>
        <begin position="685"/>
        <end position="707"/>
    </location>
</feature>
<evidence type="ECO:0000256" key="16">
    <source>
        <dbReference type="ARBA" id="ARBA00023136"/>
    </source>
</evidence>
<comment type="similarity">
    <text evidence="3 18">Belongs to the major facilitator superfamily. Proton-dependent oligopeptide transporter (POT/PTR) (TC 2.A.17) family.</text>
</comment>
<dbReference type="PRINTS" id="PR00463">
    <property type="entry name" value="EP450I"/>
</dbReference>
<feature type="transmembrane region" description="Helical" evidence="20">
    <location>
        <begin position="1210"/>
        <end position="1230"/>
    </location>
</feature>
<feature type="compositionally biased region" description="Polar residues" evidence="19">
    <location>
        <begin position="1"/>
        <end position="19"/>
    </location>
</feature>
<dbReference type="GO" id="GO:0016705">
    <property type="term" value="F:oxidoreductase activity, acting on paired donors, with incorporation or reduction of molecular oxygen"/>
    <property type="evidence" value="ECO:0007669"/>
    <property type="project" value="InterPro"/>
</dbReference>
<dbReference type="Pfam" id="PF00067">
    <property type="entry name" value="p450"/>
    <property type="match status" value="1"/>
</dbReference>
<dbReference type="CDD" id="cd17411">
    <property type="entry name" value="MFS_SLC15A2"/>
    <property type="match status" value="1"/>
</dbReference>
<dbReference type="Gene3D" id="1.10.630.10">
    <property type="entry name" value="Cytochrome P450"/>
    <property type="match status" value="1"/>
</dbReference>
<evidence type="ECO:0000256" key="3">
    <source>
        <dbReference type="ARBA" id="ARBA00005982"/>
    </source>
</evidence>
<keyword evidence="15" id="KW-0503">Monooxygenase</keyword>
<evidence type="ECO:0000256" key="8">
    <source>
        <dbReference type="ARBA" id="ARBA00022723"/>
    </source>
</evidence>
<keyword evidence="16 20" id="KW-0472">Membrane</keyword>
<dbReference type="InterPro" id="IPR050479">
    <property type="entry name" value="CYP11_CYP27_families"/>
</dbReference>
<dbReference type="GO" id="GO:0042359">
    <property type="term" value="P:vitamin D metabolic process"/>
    <property type="evidence" value="ECO:0007669"/>
    <property type="project" value="UniProtKB-ARBA"/>
</dbReference>
<proteinExistence type="inferred from homology"/>
<dbReference type="GO" id="GO:0035673">
    <property type="term" value="F:oligopeptide transmembrane transporter activity"/>
    <property type="evidence" value="ECO:0007669"/>
    <property type="project" value="InterPro"/>
</dbReference>
<dbReference type="FunFam" id="1.20.1250.20:FF:000049">
    <property type="entry name" value="Solute carrier family 15 member 2"/>
    <property type="match status" value="1"/>
</dbReference>
<dbReference type="SUPFAM" id="SSF48264">
    <property type="entry name" value="Cytochrome P450"/>
    <property type="match status" value="1"/>
</dbReference>
<evidence type="ECO:0000313" key="21">
    <source>
        <dbReference type="EMBL" id="CAB1437232.1"/>
    </source>
</evidence>
<keyword evidence="10" id="KW-0571">Peptide transport</keyword>
<evidence type="ECO:0000256" key="13">
    <source>
        <dbReference type="ARBA" id="ARBA00023002"/>
    </source>
</evidence>
<dbReference type="GO" id="GO:0004497">
    <property type="term" value="F:monooxygenase activity"/>
    <property type="evidence" value="ECO:0007669"/>
    <property type="project" value="UniProtKB-KW"/>
</dbReference>
<dbReference type="GO" id="GO:0034650">
    <property type="term" value="P:cortisol metabolic process"/>
    <property type="evidence" value="ECO:0007669"/>
    <property type="project" value="TreeGrafter"/>
</dbReference>
<comment type="caution">
    <text evidence="21">The sequence shown here is derived from an EMBL/GenBank/DDBJ whole genome shotgun (WGS) entry which is preliminary data.</text>
</comment>
<keyword evidence="11" id="KW-0653">Protein transport</keyword>
<evidence type="ECO:0000256" key="14">
    <source>
        <dbReference type="ARBA" id="ARBA00023004"/>
    </source>
</evidence>
<dbReference type="GO" id="GO:0005506">
    <property type="term" value="F:iron ion binding"/>
    <property type="evidence" value="ECO:0007669"/>
    <property type="project" value="InterPro"/>
</dbReference>
<dbReference type="PROSITE" id="PS01022">
    <property type="entry name" value="PTR2_1"/>
    <property type="match status" value="1"/>
</dbReference>
<evidence type="ECO:0000256" key="4">
    <source>
        <dbReference type="ARBA" id="ARBA00010617"/>
    </source>
</evidence>
<dbReference type="GO" id="GO:0015031">
    <property type="term" value="P:protein transport"/>
    <property type="evidence" value="ECO:0007669"/>
    <property type="project" value="UniProtKB-KW"/>
</dbReference>
<accession>A0A9N7UVT5</accession>
<keyword evidence="13" id="KW-0560">Oxidoreductase</keyword>
<evidence type="ECO:0000256" key="7">
    <source>
        <dbReference type="ARBA" id="ARBA00022692"/>
    </source>
</evidence>
<dbReference type="Proteomes" id="UP001153269">
    <property type="component" value="Unassembled WGS sequence"/>
</dbReference>
<evidence type="ECO:0000256" key="17">
    <source>
        <dbReference type="PIRSR" id="PIRSR602401-1"/>
    </source>
</evidence>
<keyword evidence="22" id="KW-1185">Reference proteome</keyword>
<evidence type="ECO:0008006" key="23">
    <source>
        <dbReference type="Google" id="ProtNLM"/>
    </source>
</evidence>
<evidence type="ECO:0000256" key="1">
    <source>
        <dbReference type="ARBA" id="ARBA00001971"/>
    </source>
</evidence>
<evidence type="ECO:0000256" key="5">
    <source>
        <dbReference type="ARBA" id="ARBA00022448"/>
    </source>
</evidence>
<gene>
    <name evidence="21" type="ORF">PLEPLA_LOCUS25254</name>
</gene>
<feature type="region of interest" description="Disordered" evidence="19">
    <location>
        <begin position="1"/>
        <end position="53"/>
    </location>
</feature>
<feature type="transmembrane region" description="Helical" evidence="20">
    <location>
        <begin position="867"/>
        <end position="885"/>
    </location>
</feature>
<dbReference type="InterPro" id="IPR001128">
    <property type="entry name" value="Cyt_P450"/>
</dbReference>
<dbReference type="InterPro" id="IPR036259">
    <property type="entry name" value="MFS_trans_sf"/>
</dbReference>
<feature type="transmembrane region" description="Helical" evidence="20">
    <location>
        <begin position="787"/>
        <end position="808"/>
    </location>
</feature>
<dbReference type="InterPro" id="IPR043381">
    <property type="entry name" value="SLC15A2"/>
</dbReference>
<keyword evidence="7 18" id="KW-0812">Transmembrane</keyword>
<dbReference type="InterPro" id="IPR000109">
    <property type="entry name" value="POT_fam"/>
</dbReference>
<evidence type="ECO:0000256" key="2">
    <source>
        <dbReference type="ARBA" id="ARBA00004141"/>
    </source>
</evidence>
<evidence type="ECO:0000256" key="11">
    <source>
        <dbReference type="ARBA" id="ARBA00022927"/>
    </source>
</evidence>
<dbReference type="GO" id="GO:0008203">
    <property type="term" value="P:cholesterol metabolic process"/>
    <property type="evidence" value="ECO:0007669"/>
    <property type="project" value="TreeGrafter"/>
</dbReference>
<dbReference type="Gene3D" id="1.20.1250.20">
    <property type="entry name" value="MFS general substrate transporter like domains"/>
    <property type="match status" value="2"/>
</dbReference>
<feature type="compositionally biased region" description="Low complexity" evidence="19">
    <location>
        <begin position="37"/>
        <end position="53"/>
    </location>
</feature>
<dbReference type="SUPFAM" id="SSF103473">
    <property type="entry name" value="MFS general substrate transporter"/>
    <property type="match status" value="1"/>
</dbReference>
<comment type="subcellular location">
    <subcellularLocation>
        <location evidence="2 18">Membrane</location>
        <topology evidence="2 18">Multi-pass membrane protein</topology>
    </subcellularLocation>
</comment>
<evidence type="ECO:0000256" key="6">
    <source>
        <dbReference type="ARBA" id="ARBA00022617"/>
    </source>
</evidence>
<dbReference type="InterPro" id="IPR017972">
    <property type="entry name" value="Cyt_P450_CS"/>
</dbReference>
<dbReference type="FunFam" id="1.10.630.10:FF:000006">
    <property type="entry name" value="Cytochrome P450 302a1, mitochondrial"/>
    <property type="match status" value="1"/>
</dbReference>
<keyword evidence="12 20" id="KW-1133">Transmembrane helix</keyword>
<keyword evidence="9" id="KW-0769">Symport</keyword>
<organism evidence="21 22">
    <name type="scientific">Pleuronectes platessa</name>
    <name type="common">European plaice</name>
    <dbReference type="NCBI Taxonomy" id="8262"/>
    <lineage>
        <taxon>Eukaryota</taxon>
        <taxon>Metazoa</taxon>
        <taxon>Chordata</taxon>
        <taxon>Craniata</taxon>
        <taxon>Vertebrata</taxon>
        <taxon>Euteleostomi</taxon>
        <taxon>Actinopterygii</taxon>
        <taxon>Neopterygii</taxon>
        <taxon>Teleostei</taxon>
        <taxon>Neoteleostei</taxon>
        <taxon>Acanthomorphata</taxon>
        <taxon>Carangaria</taxon>
        <taxon>Pleuronectiformes</taxon>
        <taxon>Pleuronectoidei</taxon>
        <taxon>Pleuronectidae</taxon>
        <taxon>Pleuronectes</taxon>
    </lineage>
</organism>
<comment type="similarity">
    <text evidence="4">Belongs to the cytochrome P450 family.</text>
</comment>
<dbReference type="GO" id="GO:0006700">
    <property type="term" value="P:C21-steroid hormone biosynthetic process"/>
    <property type="evidence" value="ECO:0007669"/>
    <property type="project" value="TreeGrafter"/>
</dbReference>
<evidence type="ECO:0000256" key="19">
    <source>
        <dbReference type="SAM" id="MobiDB-lite"/>
    </source>
</evidence>
<dbReference type="PRINTS" id="PR00385">
    <property type="entry name" value="P450"/>
</dbReference>
<dbReference type="GO" id="GO:0020037">
    <property type="term" value="F:heme binding"/>
    <property type="evidence" value="ECO:0007669"/>
    <property type="project" value="InterPro"/>
</dbReference>
<dbReference type="InterPro" id="IPR036396">
    <property type="entry name" value="Cyt_P450_sf"/>
</dbReference>
<dbReference type="GO" id="GO:0071375">
    <property type="term" value="P:cellular response to peptide hormone stimulus"/>
    <property type="evidence" value="ECO:0007669"/>
    <property type="project" value="TreeGrafter"/>
</dbReference>
<dbReference type="InterPro" id="IPR002401">
    <property type="entry name" value="Cyt_P450_E_grp-I"/>
</dbReference>
<dbReference type="InterPro" id="IPR018456">
    <property type="entry name" value="PTR2_symporter_CS"/>
</dbReference>
<keyword evidence="6 17" id="KW-0349">Heme</keyword>
<dbReference type="GO" id="GO:0015293">
    <property type="term" value="F:symporter activity"/>
    <property type="evidence" value="ECO:0007669"/>
    <property type="project" value="UniProtKB-KW"/>
</dbReference>
<feature type="transmembrane region" description="Helical" evidence="20">
    <location>
        <begin position="951"/>
        <end position="972"/>
    </location>
</feature>
<evidence type="ECO:0000256" key="18">
    <source>
        <dbReference type="RuleBase" id="RU003755"/>
    </source>
</evidence>
<dbReference type="PANTHER" id="PTHR24279:SF123">
    <property type="entry name" value="CYTOCHROME P450 FAMILY 27 SUBFAMILY A MEMBER 1"/>
    <property type="match status" value="1"/>
</dbReference>
<dbReference type="GO" id="GO:0006704">
    <property type="term" value="P:glucocorticoid biosynthetic process"/>
    <property type="evidence" value="ECO:0007669"/>
    <property type="project" value="TreeGrafter"/>
</dbReference>
<evidence type="ECO:0000256" key="10">
    <source>
        <dbReference type="ARBA" id="ARBA00022856"/>
    </source>
</evidence>
<dbReference type="Pfam" id="PF00854">
    <property type="entry name" value="PTR2"/>
    <property type="match status" value="2"/>
</dbReference>
<dbReference type="PROSITE" id="PS00086">
    <property type="entry name" value="CYTOCHROME_P450"/>
    <property type="match status" value="1"/>
</dbReference>
<feature type="transmembrane region" description="Helical" evidence="20">
    <location>
        <begin position="713"/>
        <end position="734"/>
    </location>
</feature>
<feature type="transmembrane region" description="Helical" evidence="20">
    <location>
        <begin position="755"/>
        <end position="775"/>
    </location>
</feature>
<feature type="binding site" description="axial binding residue" evidence="17">
    <location>
        <position position="477"/>
    </location>
    <ligand>
        <name>heme</name>
        <dbReference type="ChEBI" id="CHEBI:30413"/>
    </ligand>
    <ligandPart>
        <name>Fe</name>
        <dbReference type="ChEBI" id="CHEBI:18248"/>
    </ligandPart>
</feature>
<comment type="cofactor">
    <cofactor evidence="1 17">
        <name>heme</name>
        <dbReference type="ChEBI" id="CHEBI:30413"/>
    </cofactor>
</comment>